<proteinExistence type="predicted"/>
<dbReference type="Proteomes" id="UP000269591">
    <property type="component" value="Unassembled WGS sequence"/>
</dbReference>
<comment type="caution">
    <text evidence="1">The sequence shown here is derived from an EMBL/GenBank/DDBJ whole genome shotgun (WGS) entry which is preliminary data.</text>
</comment>
<dbReference type="EMBL" id="QIBX01000013">
    <property type="protein sequence ID" value="RNL39139.1"/>
    <property type="molecule type" value="Genomic_DNA"/>
</dbReference>
<evidence type="ECO:0000313" key="1">
    <source>
        <dbReference type="EMBL" id="RNL39139.1"/>
    </source>
</evidence>
<gene>
    <name evidence="1" type="ORF">DMP06_07615</name>
</gene>
<organism evidence="1 2">
    <name type="scientific">Slackia equolifaciens</name>
    <dbReference type="NCBI Taxonomy" id="498718"/>
    <lineage>
        <taxon>Bacteria</taxon>
        <taxon>Bacillati</taxon>
        <taxon>Actinomycetota</taxon>
        <taxon>Coriobacteriia</taxon>
        <taxon>Eggerthellales</taxon>
        <taxon>Eggerthellaceae</taxon>
        <taxon>Slackia</taxon>
    </lineage>
</organism>
<keyword evidence="2" id="KW-1185">Reference proteome</keyword>
<evidence type="ECO:0000313" key="2">
    <source>
        <dbReference type="Proteomes" id="UP000269591"/>
    </source>
</evidence>
<sequence length="93" mass="9090">MKRCGSFGGVGAAKRFEGVGDFGGAGGCASRGGVGGSACVEGLGDIGGVARFQGGALCVFAHGFPHMHHRVFHAVALQKHNGESACAVGGDCG</sequence>
<dbReference type="AlphaFoldDB" id="A0A3N0AX91"/>
<protein>
    <submittedName>
        <fullName evidence="1">Uncharacterized protein</fullName>
    </submittedName>
</protein>
<reference evidence="2" key="1">
    <citation type="submission" date="2018-05" db="EMBL/GenBank/DDBJ databases">
        <title>Genome Sequencing of selected type strains of the family Eggerthellaceae.</title>
        <authorList>
            <person name="Danylec N."/>
            <person name="Stoll D.A."/>
            <person name="Doetsch A."/>
            <person name="Huch M."/>
        </authorList>
    </citation>
    <scope>NUCLEOTIDE SEQUENCE [LARGE SCALE GENOMIC DNA]</scope>
    <source>
        <strain evidence="2">DSM 24851</strain>
    </source>
</reference>
<name>A0A3N0AX91_9ACTN</name>
<accession>A0A3N0AX91</accession>